<gene>
    <name evidence="2" type="ORF">ARTSIC4J27_176</name>
</gene>
<evidence type="ECO:0000259" key="1">
    <source>
        <dbReference type="Pfam" id="PF14300"/>
    </source>
</evidence>
<dbReference type="AlphaFoldDB" id="A0A024GX96"/>
<organism evidence="2 3">
    <name type="scientific">Pseudarthrobacter siccitolerans</name>
    <dbReference type="NCBI Taxonomy" id="861266"/>
    <lineage>
        <taxon>Bacteria</taxon>
        <taxon>Bacillati</taxon>
        <taxon>Actinomycetota</taxon>
        <taxon>Actinomycetes</taxon>
        <taxon>Micrococcales</taxon>
        <taxon>Micrococcaceae</taxon>
        <taxon>Pseudarthrobacter</taxon>
    </lineage>
</organism>
<sequence length="287" mass="31687">MRIAMITSQQPVVLTSSSIASNDEDVVEANVAIVDAMHTALLRTEEMSPVAVRSYYVDFYLSQALEGGFAQYVFTAVDRSETDTLIREGMAGMGATAHLDLFNRAVEAFDGLSEEDEEHYLDGGLDDSEETPDGVLRMEELDGEFEELLESENITSLNAAWLRGQAELLVLDDEEIGACIERLASQIPDLPERQAQADAEALEDAPDFEIIIRELCSIAGYELIKITMGDPNYVHDGDKTLAWHFSTDHGDFLMVEDDDEAFMINPETQEIVAAVEFEEADGAMIDA</sequence>
<evidence type="ECO:0000313" key="3">
    <source>
        <dbReference type="Proteomes" id="UP000035722"/>
    </source>
</evidence>
<dbReference type="InterPro" id="IPR025402">
    <property type="entry name" value="DMP19_C"/>
</dbReference>
<protein>
    <recommendedName>
        <fullName evidence="1">DNA mimic protein DMP19 C-terminal domain-containing protein</fullName>
    </recommendedName>
</protein>
<dbReference type="Gene3D" id="1.20.1420.60">
    <property type="match status" value="1"/>
</dbReference>
<dbReference type="Pfam" id="PF14300">
    <property type="entry name" value="DMP19"/>
    <property type="match status" value="1"/>
</dbReference>
<feature type="domain" description="DNA mimic protein DMP19 C-terminal" evidence="1">
    <location>
        <begin position="45"/>
        <end position="164"/>
    </location>
</feature>
<evidence type="ECO:0000313" key="2">
    <source>
        <dbReference type="EMBL" id="CCQ44252.1"/>
    </source>
</evidence>
<comment type="caution">
    <text evidence="2">The sequence shown here is derived from an EMBL/GenBank/DDBJ whole genome shotgun (WGS) entry which is preliminary data.</text>
</comment>
<proteinExistence type="predicted"/>
<name>A0A024GX96_9MICC</name>
<keyword evidence="3" id="KW-1185">Reference proteome</keyword>
<dbReference type="EMBL" id="CAQI01000025">
    <property type="protein sequence ID" value="CCQ44252.1"/>
    <property type="molecule type" value="Genomic_DNA"/>
</dbReference>
<reference evidence="3" key="1">
    <citation type="journal article" date="2014" name="Genome Announc.">
        <title>Genome Sequence of Arthrobacter siccitolerans 4J27, a Xeroprotectant-Producing Desiccation-Tolerant Microorganism.</title>
        <authorList>
            <person name="Manzanera M."/>
            <person name="Santa-Cruz-Calvo L."/>
            <person name="Vilchez J.I."/>
            <person name="Garcia-Fontana C."/>
            <person name="Silva-Castro G.A."/>
            <person name="Calvo C."/>
            <person name="Gonzalez-Lopez J."/>
        </authorList>
    </citation>
    <scope>NUCLEOTIDE SEQUENCE [LARGE SCALE GENOMIC DNA]</scope>
    <source>
        <strain evidence="3">4J27</strain>
    </source>
</reference>
<dbReference type="Proteomes" id="UP000035722">
    <property type="component" value="Unassembled WGS sequence"/>
</dbReference>
<accession>A0A024GX96</accession>